<evidence type="ECO:0000313" key="14">
    <source>
        <dbReference type="Proteomes" id="UP000183940"/>
    </source>
</evidence>
<feature type="domain" description="RNase H type-1" evidence="12">
    <location>
        <begin position="4"/>
        <end position="148"/>
    </location>
</feature>
<organism evidence="13 14">
    <name type="scientific">Roseofilum reptotaenium AO1-A</name>
    <dbReference type="NCBI Taxonomy" id="1925591"/>
    <lineage>
        <taxon>Bacteria</taxon>
        <taxon>Bacillati</taxon>
        <taxon>Cyanobacteriota</taxon>
        <taxon>Cyanophyceae</taxon>
        <taxon>Desertifilales</taxon>
        <taxon>Desertifilaceae</taxon>
        <taxon>Roseofilum</taxon>
    </lineage>
</organism>
<dbReference type="PANTHER" id="PTHR10642:SF26">
    <property type="entry name" value="RIBONUCLEASE H1"/>
    <property type="match status" value="1"/>
</dbReference>
<evidence type="ECO:0000256" key="10">
    <source>
        <dbReference type="HAMAP-Rule" id="MF_00042"/>
    </source>
</evidence>
<dbReference type="AlphaFoldDB" id="A0A1L9QTC7"/>
<dbReference type="CDD" id="cd09278">
    <property type="entry name" value="RNase_HI_prokaryote_like"/>
    <property type="match status" value="1"/>
</dbReference>
<keyword evidence="5 10" id="KW-0540">Nuclease</keyword>
<evidence type="ECO:0000259" key="12">
    <source>
        <dbReference type="PROSITE" id="PS50879"/>
    </source>
</evidence>
<comment type="cofactor">
    <cofactor evidence="10">
        <name>Mg(2+)</name>
        <dbReference type="ChEBI" id="CHEBI:18420"/>
    </cofactor>
    <text evidence="10">Binds 1 Mg(2+) ion per subunit. May bind a second metal ion at a regulatory site, or after substrate binding.</text>
</comment>
<comment type="caution">
    <text evidence="13">The sequence shown here is derived from an EMBL/GenBank/DDBJ whole genome shotgun (WGS) entry which is preliminary data.</text>
</comment>
<keyword evidence="8 10" id="KW-0378">Hydrolase</keyword>
<dbReference type="Pfam" id="PF00075">
    <property type="entry name" value="RNase_H"/>
    <property type="match status" value="1"/>
</dbReference>
<feature type="region of interest" description="Disordered" evidence="11">
    <location>
        <begin position="184"/>
        <end position="203"/>
    </location>
</feature>
<keyword evidence="14" id="KW-1185">Reference proteome</keyword>
<dbReference type="InterPro" id="IPR002156">
    <property type="entry name" value="RNaseH_domain"/>
</dbReference>
<dbReference type="GO" id="GO:0000287">
    <property type="term" value="F:magnesium ion binding"/>
    <property type="evidence" value="ECO:0007669"/>
    <property type="project" value="UniProtKB-UniRule"/>
</dbReference>
<dbReference type="EC" id="3.1.26.4" evidence="4 10"/>
<evidence type="ECO:0000256" key="1">
    <source>
        <dbReference type="ARBA" id="ARBA00000077"/>
    </source>
</evidence>
<evidence type="ECO:0000256" key="4">
    <source>
        <dbReference type="ARBA" id="ARBA00012180"/>
    </source>
</evidence>
<gene>
    <name evidence="10" type="primary">rnhA</name>
    <name evidence="13" type="ORF">BI308_09280</name>
</gene>
<dbReference type="InterPro" id="IPR050092">
    <property type="entry name" value="RNase_H"/>
</dbReference>
<dbReference type="GO" id="GO:0003676">
    <property type="term" value="F:nucleic acid binding"/>
    <property type="evidence" value="ECO:0007669"/>
    <property type="project" value="InterPro"/>
</dbReference>
<evidence type="ECO:0000256" key="3">
    <source>
        <dbReference type="ARBA" id="ARBA00011245"/>
    </source>
</evidence>
<keyword evidence="6 10" id="KW-0479">Metal-binding</keyword>
<dbReference type="SUPFAM" id="SSF53098">
    <property type="entry name" value="Ribonuclease H-like"/>
    <property type="match status" value="1"/>
</dbReference>
<feature type="binding site" evidence="10">
    <location>
        <position position="13"/>
    </location>
    <ligand>
        <name>Mg(2+)</name>
        <dbReference type="ChEBI" id="CHEBI:18420"/>
        <label>1</label>
    </ligand>
</feature>
<dbReference type="GO" id="GO:0043137">
    <property type="term" value="P:DNA replication, removal of RNA primer"/>
    <property type="evidence" value="ECO:0007669"/>
    <property type="project" value="TreeGrafter"/>
</dbReference>
<keyword evidence="7 10" id="KW-0255">Endonuclease</keyword>
<reference evidence="13" key="1">
    <citation type="submission" date="2016-10" db="EMBL/GenBank/DDBJ databases">
        <title>CRISPR-Cas defence system in Roseofilum reptotaenium: evidence of a bacteriophage-cyanobacterium arms race in the coral black band disease.</title>
        <authorList>
            <person name="Buerger P."/>
            <person name="Wood-Charlson E.M."/>
            <person name="Weynberg K.D."/>
            <person name="Willis B."/>
            <person name="Van Oppen M.J."/>
        </authorList>
    </citation>
    <scope>NUCLEOTIDE SEQUENCE [LARGE SCALE GENOMIC DNA]</scope>
    <source>
        <strain evidence="13">AO1-A</strain>
    </source>
</reference>
<evidence type="ECO:0000256" key="9">
    <source>
        <dbReference type="ARBA" id="ARBA00022842"/>
    </source>
</evidence>
<dbReference type="GO" id="GO:0004523">
    <property type="term" value="F:RNA-DNA hybrid ribonuclease activity"/>
    <property type="evidence" value="ECO:0007669"/>
    <property type="project" value="UniProtKB-UniRule"/>
</dbReference>
<keyword evidence="10" id="KW-0963">Cytoplasm</keyword>
<comment type="subunit">
    <text evidence="3 10">Monomer.</text>
</comment>
<dbReference type="GO" id="GO:0005737">
    <property type="term" value="C:cytoplasm"/>
    <property type="evidence" value="ECO:0007669"/>
    <property type="project" value="UniProtKB-SubCell"/>
</dbReference>
<evidence type="ECO:0000313" key="13">
    <source>
        <dbReference type="EMBL" id="OJJ25940.1"/>
    </source>
</evidence>
<dbReference type="STRING" id="1925591.BI308_09280"/>
<dbReference type="Proteomes" id="UP000183940">
    <property type="component" value="Unassembled WGS sequence"/>
</dbReference>
<dbReference type="InterPro" id="IPR012337">
    <property type="entry name" value="RNaseH-like_sf"/>
</dbReference>
<dbReference type="Gene3D" id="3.30.420.10">
    <property type="entry name" value="Ribonuclease H-like superfamily/Ribonuclease H"/>
    <property type="match status" value="1"/>
</dbReference>
<evidence type="ECO:0000256" key="11">
    <source>
        <dbReference type="SAM" id="MobiDB-lite"/>
    </source>
</evidence>
<accession>A0A1L9QTC7</accession>
<evidence type="ECO:0000256" key="6">
    <source>
        <dbReference type="ARBA" id="ARBA00022723"/>
    </source>
</evidence>
<feature type="binding site" evidence="10">
    <location>
        <position position="13"/>
    </location>
    <ligand>
        <name>Mg(2+)</name>
        <dbReference type="ChEBI" id="CHEBI:18420"/>
        <label>2</label>
    </ligand>
</feature>
<dbReference type="PROSITE" id="PS50879">
    <property type="entry name" value="RNASE_H_1"/>
    <property type="match status" value="1"/>
</dbReference>
<feature type="binding site" evidence="10">
    <location>
        <position position="77"/>
    </location>
    <ligand>
        <name>Mg(2+)</name>
        <dbReference type="ChEBI" id="CHEBI:18420"/>
        <label>1</label>
    </ligand>
</feature>
<dbReference type="HAMAP" id="MF_00042">
    <property type="entry name" value="RNase_H"/>
    <property type="match status" value="1"/>
</dbReference>
<evidence type="ECO:0000256" key="8">
    <source>
        <dbReference type="ARBA" id="ARBA00022801"/>
    </source>
</evidence>
<proteinExistence type="inferred from homology"/>
<dbReference type="PANTHER" id="PTHR10642">
    <property type="entry name" value="RIBONUCLEASE H1"/>
    <property type="match status" value="1"/>
</dbReference>
<name>A0A1L9QTC7_9CYAN</name>
<comment type="similarity">
    <text evidence="2 10">Belongs to the RNase H family.</text>
</comment>
<dbReference type="InterPro" id="IPR022892">
    <property type="entry name" value="RNaseHI"/>
</dbReference>
<feature type="binding site" evidence="10">
    <location>
        <position position="52"/>
    </location>
    <ligand>
        <name>Mg(2+)</name>
        <dbReference type="ChEBI" id="CHEBI:18420"/>
        <label>1</label>
    </ligand>
</feature>
<evidence type="ECO:0000256" key="2">
    <source>
        <dbReference type="ARBA" id="ARBA00005300"/>
    </source>
</evidence>
<evidence type="ECO:0000256" key="5">
    <source>
        <dbReference type="ARBA" id="ARBA00022722"/>
    </source>
</evidence>
<protein>
    <recommendedName>
        <fullName evidence="4 10">Ribonuclease H</fullName>
        <shortName evidence="10">RNase H</shortName>
        <ecNumber evidence="4 10">3.1.26.4</ecNumber>
    </recommendedName>
</protein>
<evidence type="ECO:0000256" key="7">
    <source>
        <dbReference type="ARBA" id="ARBA00022759"/>
    </source>
</evidence>
<comment type="subcellular location">
    <subcellularLocation>
        <location evidence="10">Cytoplasm</location>
    </subcellularLocation>
</comment>
<keyword evidence="9 10" id="KW-0460">Magnesium</keyword>
<dbReference type="NCBIfam" id="NF001236">
    <property type="entry name" value="PRK00203.1"/>
    <property type="match status" value="1"/>
</dbReference>
<feature type="binding site" evidence="10">
    <location>
        <position position="140"/>
    </location>
    <ligand>
        <name>Mg(2+)</name>
        <dbReference type="ChEBI" id="CHEBI:18420"/>
        <label>2</label>
    </ligand>
</feature>
<sequence length="281" mass="31109">MESERKVKSVYTDGACLGNPGPGGWAVLVNFTDGSIYEMGGSEADTTNNRMELQGAIAGLRLVVASGQTEAVTVFTDSDYVRKGITQWIRGWKNKGWKTSQGKPVQNQDLWESLDQLNSKMVLWEYVPAHTGDRDNERCDEIAKAFATGRSPALKQALETQKRSSLSPLNGQNALQSTDVALNGSMTDVNAPSNPTSSENTENLPRDVRVGQLRNLIETLRIADEIASHAYLITSSELADLMDVNASAVTSRGDHWVWRNWVVSRVRREGNQILWQLERVD</sequence>
<comment type="catalytic activity">
    <reaction evidence="1 10">
        <text>Endonucleolytic cleavage to 5'-phosphomonoester.</text>
        <dbReference type="EC" id="3.1.26.4"/>
    </reaction>
</comment>
<dbReference type="InterPro" id="IPR036397">
    <property type="entry name" value="RNaseH_sf"/>
</dbReference>
<comment type="function">
    <text evidence="10">Endonuclease that specifically degrades the RNA of RNA-DNA hybrids.</text>
</comment>
<dbReference type="EMBL" id="MLAW01000012">
    <property type="protein sequence ID" value="OJJ25940.1"/>
    <property type="molecule type" value="Genomic_DNA"/>
</dbReference>